<gene>
    <name evidence="2" type="ORF">RICGR_0360</name>
</gene>
<organism evidence="2 3">
    <name type="scientific">Rickettsiella grylli</name>
    <dbReference type="NCBI Taxonomy" id="59196"/>
    <lineage>
        <taxon>Bacteria</taxon>
        <taxon>Pseudomonadati</taxon>
        <taxon>Pseudomonadota</taxon>
        <taxon>Gammaproteobacteria</taxon>
        <taxon>Legionellales</taxon>
        <taxon>Coxiellaceae</taxon>
        <taxon>Rickettsiella</taxon>
    </lineage>
</organism>
<dbReference type="InterPro" id="IPR036653">
    <property type="entry name" value="CinA-like_C"/>
</dbReference>
<dbReference type="Gene3D" id="3.90.950.20">
    <property type="entry name" value="CinA-like"/>
    <property type="match status" value="1"/>
</dbReference>
<dbReference type="EMBL" id="AAQJ02000001">
    <property type="protein sequence ID" value="EDP46886.1"/>
    <property type="molecule type" value="Genomic_DNA"/>
</dbReference>
<name>A8PL92_9COXI</name>
<reference evidence="2" key="2">
    <citation type="submission" date="2007-10" db="EMBL/GenBank/DDBJ databases">
        <authorList>
            <person name="Myers G.S."/>
        </authorList>
    </citation>
    <scope>NUCLEOTIDE SEQUENCE [LARGE SCALE GENOMIC DNA]</scope>
</reference>
<protein>
    <submittedName>
        <fullName evidence="2">Competence/damage-inducible protein CinA domain protein</fullName>
    </submittedName>
</protein>
<dbReference type="RefSeq" id="WP_006035851.1">
    <property type="nucleotide sequence ID" value="NZ_AAQJ02000001.1"/>
</dbReference>
<feature type="domain" description="CinA C-terminal" evidence="1">
    <location>
        <begin position="9"/>
        <end position="160"/>
    </location>
</feature>
<dbReference type="InterPro" id="IPR008136">
    <property type="entry name" value="CinA_C"/>
</dbReference>
<dbReference type="Proteomes" id="UP000054075">
    <property type="component" value="Unassembled WGS sequence"/>
</dbReference>
<accession>A8PL92</accession>
<dbReference type="STRING" id="59196.RICGR_0360"/>
<reference evidence="2" key="1">
    <citation type="submission" date="2006-04" db="EMBL/GenBank/DDBJ databases">
        <authorList>
            <person name="Seshadri R."/>
            <person name="Federici B.A."/>
        </authorList>
    </citation>
    <scope>NUCLEOTIDE SEQUENCE [LARGE SCALE GENOMIC DNA]</scope>
</reference>
<proteinExistence type="predicted"/>
<sequence length="167" mass="18025">MDHLSHVHDHAKKIGDKLQQRHLKLVTCESCTGGQLAQTITSIPGASAWFECGWVTYSLLSKQQLLGIDPALLKQYGPVSEETVLAMAKAALAKSAAQLSIAITGIAGPEGGTKKNPVGTLWMAWVGNTLSKTHCQHYSGERLIIRYNAVEFALKTLLNLLNEGVGF</sequence>
<dbReference type="SUPFAM" id="SSF142433">
    <property type="entry name" value="CinA-like"/>
    <property type="match status" value="1"/>
</dbReference>
<evidence type="ECO:0000259" key="1">
    <source>
        <dbReference type="Pfam" id="PF02464"/>
    </source>
</evidence>
<keyword evidence="3" id="KW-1185">Reference proteome</keyword>
<dbReference type="NCBIfam" id="TIGR00199">
    <property type="entry name" value="PncC_domain"/>
    <property type="match status" value="1"/>
</dbReference>
<comment type="caution">
    <text evidence="2">The sequence shown here is derived from an EMBL/GenBank/DDBJ whole genome shotgun (WGS) entry which is preliminary data.</text>
</comment>
<dbReference type="OrthoDB" id="9801454at2"/>
<dbReference type="AlphaFoldDB" id="A8PL92"/>
<dbReference type="Pfam" id="PF02464">
    <property type="entry name" value="CinA"/>
    <property type="match status" value="1"/>
</dbReference>
<evidence type="ECO:0000313" key="3">
    <source>
        <dbReference type="Proteomes" id="UP000054075"/>
    </source>
</evidence>
<dbReference type="eggNOG" id="COG1546">
    <property type="taxonomic scope" value="Bacteria"/>
</dbReference>
<evidence type="ECO:0000313" key="2">
    <source>
        <dbReference type="EMBL" id="EDP46886.1"/>
    </source>
</evidence>